<feature type="compositionally biased region" description="Gly residues" evidence="5">
    <location>
        <begin position="387"/>
        <end position="396"/>
    </location>
</feature>
<feature type="compositionally biased region" description="Basic and acidic residues" evidence="5">
    <location>
        <begin position="566"/>
        <end position="578"/>
    </location>
</feature>
<dbReference type="PROSITE" id="PS50238">
    <property type="entry name" value="RHOGAP"/>
    <property type="match status" value="1"/>
</dbReference>
<feature type="region of interest" description="Disordered" evidence="5">
    <location>
        <begin position="26"/>
        <end position="111"/>
    </location>
</feature>
<evidence type="ECO:0000256" key="1">
    <source>
        <dbReference type="ARBA" id="ARBA00004184"/>
    </source>
</evidence>
<feature type="compositionally biased region" description="Basic and acidic residues" evidence="5">
    <location>
        <begin position="759"/>
        <end position="781"/>
    </location>
</feature>
<dbReference type="Gene3D" id="1.10.555.10">
    <property type="entry name" value="Rho GTPase activation protein"/>
    <property type="match status" value="1"/>
</dbReference>
<feature type="compositionally biased region" description="Polar residues" evidence="5">
    <location>
        <begin position="1190"/>
        <end position="1226"/>
    </location>
</feature>
<feature type="compositionally biased region" description="Basic and acidic residues" evidence="5">
    <location>
        <begin position="1173"/>
        <end position="1183"/>
    </location>
</feature>
<feature type="compositionally biased region" description="Pro residues" evidence="5">
    <location>
        <begin position="358"/>
        <end position="382"/>
    </location>
</feature>
<dbReference type="InterPro" id="IPR041681">
    <property type="entry name" value="PH_9"/>
</dbReference>
<dbReference type="SMART" id="SM00324">
    <property type="entry name" value="RhoGAP"/>
    <property type="match status" value="1"/>
</dbReference>
<keyword evidence="4" id="KW-0963">Cytoplasm</keyword>
<feature type="compositionally biased region" description="Basic residues" evidence="5">
    <location>
        <begin position="1466"/>
        <end position="1476"/>
    </location>
</feature>
<dbReference type="GO" id="GO:0007165">
    <property type="term" value="P:signal transduction"/>
    <property type="evidence" value="ECO:0007669"/>
    <property type="project" value="InterPro"/>
</dbReference>
<feature type="domain" description="Rho-GAP" evidence="7">
    <location>
        <begin position="806"/>
        <end position="998"/>
    </location>
</feature>
<feature type="compositionally biased region" description="Low complexity" evidence="5">
    <location>
        <begin position="1403"/>
        <end position="1421"/>
    </location>
</feature>
<dbReference type="Pfam" id="PF15410">
    <property type="entry name" value="PH_9"/>
    <property type="match status" value="1"/>
</dbReference>
<evidence type="ECO:0000256" key="4">
    <source>
        <dbReference type="ARBA" id="ARBA00022490"/>
    </source>
</evidence>
<evidence type="ECO:0000313" key="9">
    <source>
        <dbReference type="Proteomes" id="UP001044222"/>
    </source>
</evidence>
<feature type="region of interest" description="Disordered" evidence="5">
    <location>
        <begin position="1033"/>
        <end position="1261"/>
    </location>
</feature>
<feature type="compositionally biased region" description="Basic residues" evidence="5">
    <location>
        <begin position="1391"/>
        <end position="1401"/>
    </location>
</feature>
<keyword evidence="9" id="KW-1185">Reference proteome</keyword>
<dbReference type="GO" id="GO:0005096">
    <property type="term" value="F:GTPase activator activity"/>
    <property type="evidence" value="ECO:0007669"/>
    <property type="project" value="UniProtKB-KW"/>
</dbReference>
<evidence type="ECO:0000259" key="6">
    <source>
        <dbReference type="PROSITE" id="PS50003"/>
    </source>
</evidence>
<evidence type="ECO:0000256" key="2">
    <source>
        <dbReference type="ARBA" id="ARBA00004496"/>
    </source>
</evidence>
<feature type="domain" description="PH" evidence="6">
    <location>
        <begin position="584"/>
        <end position="712"/>
    </location>
</feature>
<feature type="compositionally biased region" description="Low complexity" evidence="5">
    <location>
        <begin position="440"/>
        <end position="456"/>
    </location>
</feature>
<name>A0A9D3RW37_ANGAN</name>
<feature type="compositionally biased region" description="Basic and acidic residues" evidence="5">
    <location>
        <begin position="1446"/>
        <end position="1464"/>
    </location>
</feature>
<feature type="compositionally biased region" description="Pro residues" evidence="5">
    <location>
        <begin position="1236"/>
        <end position="1247"/>
    </location>
</feature>
<dbReference type="Gene3D" id="1.20.5.220">
    <property type="match status" value="1"/>
</dbReference>
<feature type="region of interest" description="Disordered" evidence="5">
    <location>
        <begin position="637"/>
        <end position="658"/>
    </location>
</feature>
<feature type="region of interest" description="Disordered" evidence="5">
    <location>
        <begin position="745"/>
        <end position="790"/>
    </location>
</feature>
<dbReference type="InterPro" id="IPR011993">
    <property type="entry name" value="PH-like_dom_sf"/>
</dbReference>
<evidence type="ECO:0000256" key="5">
    <source>
        <dbReference type="SAM" id="MobiDB-lite"/>
    </source>
</evidence>
<reference evidence="8" key="1">
    <citation type="submission" date="2021-01" db="EMBL/GenBank/DDBJ databases">
        <title>A chromosome-scale assembly of European eel, Anguilla anguilla.</title>
        <authorList>
            <person name="Henkel C."/>
            <person name="Jong-Raadsen S.A."/>
            <person name="Dufour S."/>
            <person name="Weltzien F.-A."/>
            <person name="Palstra A.P."/>
            <person name="Pelster B."/>
            <person name="Spaink H.P."/>
            <person name="Van Den Thillart G.E."/>
            <person name="Jansen H."/>
            <person name="Zahm M."/>
            <person name="Klopp C."/>
            <person name="Cedric C."/>
            <person name="Louis A."/>
            <person name="Berthelot C."/>
            <person name="Parey E."/>
            <person name="Roest Crollius H."/>
            <person name="Montfort J."/>
            <person name="Robinson-Rechavi M."/>
            <person name="Bucao C."/>
            <person name="Bouchez O."/>
            <person name="Gislard M."/>
            <person name="Lluch J."/>
            <person name="Milhes M."/>
            <person name="Lampietro C."/>
            <person name="Lopez Roques C."/>
            <person name="Donnadieu C."/>
            <person name="Braasch I."/>
            <person name="Desvignes T."/>
            <person name="Postlethwait J."/>
            <person name="Bobe J."/>
            <person name="Guiguen Y."/>
            <person name="Dirks R."/>
        </authorList>
    </citation>
    <scope>NUCLEOTIDE SEQUENCE</scope>
    <source>
        <strain evidence="8">Tag_6206</strain>
        <tissue evidence="8">Liver</tissue>
    </source>
</reference>
<evidence type="ECO:0000313" key="8">
    <source>
        <dbReference type="EMBL" id="KAG5841557.1"/>
    </source>
</evidence>
<evidence type="ECO:0000256" key="3">
    <source>
        <dbReference type="ARBA" id="ARBA00022468"/>
    </source>
</evidence>
<dbReference type="Pfam" id="PF00620">
    <property type="entry name" value="RhoGAP"/>
    <property type="match status" value="1"/>
</dbReference>
<dbReference type="FunFam" id="1.10.555.10:FF:000014">
    <property type="entry name" value="Rho GTPase activating protein 21"/>
    <property type="match status" value="1"/>
</dbReference>
<dbReference type="SUPFAM" id="SSF48350">
    <property type="entry name" value="GTPase activation domain, GAP"/>
    <property type="match status" value="1"/>
</dbReference>
<dbReference type="Gene3D" id="2.30.29.30">
    <property type="entry name" value="Pleckstrin-homology domain (PH domain)/Phosphotyrosine-binding domain (PTB)"/>
    <property type="match status" value="1"/>
</dbReference>
<feature type="compositionally biased region" description="Basic and acidic residues" evidence="5">
    <location>
        <begin position="531"/>
        <end position="551"/>
    </location>
</feature>
<dbReference type="PANTHER" id="PTHR23175:SF16">
    <property type="entry name" value="RHO GTPASE-ACTIVATING PROTEIN 21"/>
    <property type="match status" value="1"/>
</dbReference>
<dbReference type="InterPro" id="IPR000198">
    <property type="entry name" value="RhoGAP_dom"/>
</dbReference>
<dbReference type="InterPro" id="IPR008936">
    <property type="entry name" value="Rho_GTPase_activation_prot"/>
</dbReference>
<feature type="compositionally biased region" description="Low complexity" evidence="5">
    <location>
        <begin position="1053"/>
        <end position="1071"/>
    </location>
</feature>
<protein>
    <recommendedName>
        <fullName evidence="10">Rho GTPase activating protein 21a</fullName>
    </recommendedName>
</protein>
<gene>
    <name evidence="8" type="ORF">ANANG_G00167870</name>
</gene>
<dbReference type="SUPFAM" id="SSF50729">
    <property type="entry name" value="PH domain-like"/>
    <property type="match status" value="1"/>
</dbReference>
<comment type="subcellular location">
    <subcellularLocation>
        <location evidence="2">Cytoplasm</location>
    </subcellularLocation>
    <subcellularLocation>
        <location evidence="1">Endomembrane system</location>
        <topology evidence="1">Peripheral membrane protein</topology>
    </subcellularLocation>
</comment>
<dbReference type="PANTHER" id="PTHR23175">
    <property type="entry name" value="PDZ DOMAIN-CONTAINING PROTEIN"/>
    <property type="match status" value="1"/>
</dbReference>
<feature type="region of interest" description="Disordered" evidence="5">
    <location>
        <begin position="124"/>
        <end position="186"/>
    </location>
</feature>
<keyword evidence="3" id="KW-0343">GTPase activation</keyword>
<feature type="compositionally biased region" description="Pro residues" evidence="5">
    <location>
        <begin position="139"/>
        <end position="159"/>
    </location>
</feature>
<feature type="region of interest" description="Disordered" evidence="5">
    <location>
        <begin position="518"/>
        <end position="584"/>
    </location>
</feature>
<dbReference type="GO" id="GO:0012505">
    <property type="term" value="C:endomembrane system"/>
    <property type="evidence" value="ECO:0007669"/>
    <property type="project" value="UniProtKB-SubCell"/>
</dbReference>
<feature type="compositionally biased region" description="Low complexity" evidence="5">
    <location>
        <begin position="397"/>
        <end position="408"/>
    </location>
</feature>
<feature type="region of interest" description="Disordered" evidence="5">
    <location>
        <begin position="230"/>
        <end position="482"/>
    </location>
</feature>
<feature type="compositionally biased region" description="Low complexity" evidence="5">
    <location>
        <begin position="161"/>
        <end position="170"/>
    </location>
</feature>
<dbReference type="EMBL" id="JAFIRN010000009">
    <property type="protein sequence ID" value="KAG5841557.1"/>
    <property type="molecule type" value="Genomic_DNA"/>
</dbReference>
<dbReference type="Proteomes" id="UP001044222">
    <property type="component" value="Chromosome 9"/>
</dbReference>
<sequence>MGGGPGARLGALCGRQAAATATQRLRDRGAFSRESVAPAYSQDAYQKGHGSYSGNALHIPEPPPLRYPRVEPKPGGMSHSPEPAPRSWPTAWRSRAPSPPPTGPRARWSPRPFGVCHRTEEWRCRGGASRTRALRRTRPAPPPPRPGPVSAARPPPHPARPLDTAVFATPAAPPPSGPRWRNPITTPRPSPLLLLLLGQSGAGLPAEHRLADVHDDRDISHDRLGLGLGGARRRAAAPPRDWTRPAPGLQTARPLLRLPGALGEAGPGRAEPDDRLQQGRPPARSLPLQRPGAAPTSTTNSPLHRAPPTVGRGNSFRAGPAPAPGLTKGTEQLLGSHTDAPKNKDRRSRSRSTTCPRGPGPRAPHRALPPAPPPPAPPPASPPQQREGGGASGGPAGEAAHGQARPRLPAAPPPLLHPGRERIGRWPRPVPDSACWLPNDAARASDPAAAAAAGHAPRPDGLDQSLDSIPFIDEPASPSADRDAAHIPASAVISVSPAITAIHPCPLMRRQLSHDQESLRHTVLESQSGPKSERSKSYDEGLDDYREEGRARTSIKHLTSLRGLRKSSDDSGSRKDSSSDIFSDSSKEGWLHFRQLNTEKSKRVGGGMRPWKLMYVVLRGHALYLYKDRKEGLAHAAAAAAPASPSPSPAPSQPDCEPQPIGIRACLIDISYSDTKRKNVLRLTTSACEYLFQAADREDMLAWIRVIQGNSNLGNEQSAGVTSQDLISRKIKEYNTMMNIRQALLGGKGEGTTPSPPSPRHDSERKPLHRDESSPPRDRGTWRRGITGLRRKPVEKKNLPGITFGVRLDDCPPAHTNRFVPLIVEICCKLVEERGLEYTGIYRVPGNNTAISSLQEELDRGVGDINVQDDKWRDLNVISSLLKSFFRKLPEPLFTNEKYADFIDANRTEDAVERLKVLKTLLRQLPSHHYETLKFLSGHLKMVSENCEKNKMEPRNLAIVFGPTLVRTSEDNMTHMVTHMPDQYKIVETLIQHYDWFFTEEGTLEPTASVPQESAVESQPVPNIDHLLTNIGRAGLTSPGEVSDSPNSDSARSKGSWGSGKSSTAGSCSAPPSSPPPAASAGSTRRSRFPAAPTTTWTPSSPGRRARTGRPEPEPEPEPGAEPEPEPGPGTGSGPAARQGQAPGNACTESEDDDAGASQINGKQEVEPLPPETEPRGEERVGEKALCPQPFSSPSLSFRGNVARQSSLSDPTSQCDDATSDLGTMNSSSSQASAPRAPPPARAPPRSPRQRGPGGGELHHLGLLHHLLADLPLPAGAESSALSPEVRSVAESRGDEADDERSELTDSSSSAEGAQRPEPSALSRVLGAVKGRSSGSLSSSSKSEESEKAEPPWRLRITERLKLRLRSSADDMFGVSGGGGTPLKARSPEARRKKGIRRRHTMGASATSPSWPPSSTTTGRTGPAGGGAVRHGPAQAQVQLAGLLHPRLDRPGARSLRQRREGGRLRPFRRSHAHIA</sequence>
<evidence type="ECO:0000259" key="7">
    <source>
        <dbReference type="PROSITE" id="PS50238"/>
    </source>
</evidence>
<feature type="compositionally biased region" description="Low complexity" evidence="5">
    <location>
        <begin position="1079"/>
        <end position="1103"/>
    </location>
</feature>
<dbReference type="GO" id="GO:0005737">
    <property type="term" value="C:cytoplasm"/>
    <property type="evidence" value="ECO:0007669"/>
    <property type="project" value="UniProtKB-SubCell"/>
</dbReference>
<feature type="compositionally biased region" description="Basic and acidic residues" evidence="5">
    <location>
        <begin position="1342"/>
        <end position="1362"/>
    </location>
</feature>
<feature type="compositionally biased region" description="Acidic residues" evidence="5">
    <location>
        <begin position="1114"/>
        <end position="1125"/>
    </location>
</feature>
<dbReference type="SMART" id="SM00233">
    <property type="entry name" value="PH"/>
    <property type="match status" value="1"/>
</dbReference>
<accession>A0A9D3RW37</accession>
<dbReference type="CDD" id="cd01253">
    <property type="entry name" value="PH_ARHGAP21-like"/>
    <property type="match status" value="1"/>
</dbReference>
<organism evidence="8 9">
    <name type="scientific">Anguilla anguilla</name>
    <name type="common">European freshwater eel</name>
    <name type="synonym">Muraena anguilla</name>
    <dbReference type="NCBI Taxonomy" id="7936"/>
    <lineage>
        <taxon>Eukaryota</taxon>
        <taxon>Metazoa</taxon>
        <taxon>Chordata</taxon>
        <taxon>Craniata</taxon>
        <taxon>Vertebrata</taxon>
        <taxon>Euteleostomi</taxon>
        <taxon>Actinopterygii</taxon>
        <taxon>Neopterygii</taxon>
        <taxon>Teleostei</taxon>
        <taxon>Anguilliformes</taxon>
        <taxon>Anguillidae</taxon>
        <taxon>Anguilla</taxon>
    </lineage>
</organism>
<comment type="caution">
    <text evidence="8">The sequence shown here is derived from an EMBL/GenBank/DDBJ whole genome shotgun (WGS) entry which is preliminary data.</text>
</comment>
<dbReference type="InterPro" id="IPR001849">
    <property type="entry name" value="PH_domain"/>
</dbReference>
<dbReference type="CDD" id="cd04395">
    <property type="entry name" value="RhoGAP_ARHGAP21"/>
    <property type="match status" value="1"/>
</dbReference>
<dbReference type="PROSITE" id="PS50003">
    <property type="entry name" value="PH_DOMAIN"/>
    <property type="match status" value="1"/>
</dbReference>
<evidence type="ECO:0008006" key="10">
    <source>
        <dbReference type="Google" id="ProtNLM"/>
    </source>
</evidence>
<feature type="region of interest" description="Disordered" evidence="5">
    <location>
        <begin position="1275"/>
        <end position="1476"/>
    </location>
</feature>
<proteinExistence type="predicted"/>